<organism evidence="2 3">
    <name type="scientific">Actinomadura napierensis</name>
    <dbReference type="NCBI Taxonomy" id="267854"/>
    <lineage>
        <taxon>Bacteria</taxon>
        <taxon>Bacillati</taxon>
        <taxon>Actinomycetota</taxon>
        <taxon>Actinomycetes</taxon>
        <taxon>Streptosporangiales</taxon>
        <taxon>Thermomonosporaceae</taxon>
        <taxon>Actinomadura</taxon>
    </lineage>
</organism>
<feature type="region of interest" description="Disordered" evidence="1">
    <location>
        <begin position="1"/>
        <end position="46"/>
    </location>
</feature>
<name>A0ABN3AES8_9ACTN</name>
<protein>
    <submittedName>
        <fullName evidence="2">Uncharacterized protein</fullName>
    </submittedName>
</protein>
<comment type="caution">
    <text evidence="2">The sequence shown here is derived from an EMBL/GenBank/DDBJ whole genome shotgun (WGS) entry which is preliminary data.</text>
</comment>
<accession>A0ABN3AES8</accession>
<sequence length="102" mass="10982">MASMTWSCMSVSLSRGGRTAQGIRARGRVHGKRDARALSNPGHPSRVVRRPERVRRVFPRVPAVTCETVGESGSGRPPDGVRLSGPRHPGDPAGTAFFPRDP</sequence>
<dbReference type="Proteomes" id="UP001501020">
    <property type="component" value="Unassembled WGS sequence"/>
</dbReference>
<evidence type="ECO:0000313" key="2">
    <source>
        <dbReference type="EMBL" id="GAA2163600.1"/>
    </source>
</evidence>
<keyword evidence="3" id="KW-1185">Reference proteome</keyword>
<proteinExistence type="predicted"/>
<evidence type="ECO:0000256" key="1">
    <source>
        <dbReference type="SAM" id="MobiDB-lite"/>
    </source>
</evidence>
<dbReference type="EMBL" id="BAAAMR010000112">
    <property type="protein sequence ID" value="GAA2163600.1"/>
    <property type="molecule type" value="Genomic_DNA"/>
</dbReference>
<feature type="region of interest" description="Disordered" evidence="1">
    <location>
        <begin position="67"/>
        <end position="102"/>
    </location>
</feature>
<gene>
    <name evidence="2" type="ORF">GCM10009727_80170</name>
</gene>
<evidence type="ECO:0000313" key="3">
    <source>
        <dbReference type="Proteomes" id="UP001501020"/>
    </source>
</evidence>
<reference evidence="2 3" key="1">
    <citation type="journal article" date="2019" name="Int. J. Syst. Evol. Microbiol.">
        <title>The Global Catalogue of Microorganisms (GCM) 10K type strain sequencing project: providing services to taxonomists for standard genome sequencing and annotation.</title>
        <authorList>
            <consortium name="The Broad Institute Genomics Platform"/>
            <consortium name="The Broad Institute Genome Sequencing Center for Infectious Disease"/>
            <person name="Wu L."/>
            <person name="Ma J."/>
        </authorList>
    </citation>
    <scope>NUCLEOTIDE SEQUENCE [LARGE SCALE GENOMIC DNA]</scope>
    <source>
        <strain evidence="2 3">JCM 13850</strain>
    </source>
</reference>
<feature type="compositionally biased region" description="Polar residues" evidence="1">
    <location>
        <begin position="1"/>
        <end position="13"/>
    </location>
</feature>